<organism evidence="1 2">
    <name type="scientific">Sorangium cellulosum</name>
    <name type="common">Polyangium cellulosum</name>
    <dbReference type="NCBI Taxonomy" id="56"/>
    <lineage>
        <taxon>Bacteria</taxon>
        <taxon>Pseudomonadati</taxon>
        <taxon>Myxococcota</taxon>
        <taxon>Polyangia</taxon>
        <taxon>Polyangiales</taxon>
        <taxon>Polyangiaceae</taxon>
        <taxon>Sorangium</taxon>
    </lineage>
</organism>
<dbReference type="EMBL" id="JELX01000997">
    <property type="protein sequence ID" value="KYF60263.1"/>
    <property type="molecule type" value="Genomic_DNA"/>
</dbReference>
<sequence length="194" mass="20906">MPAESDELGLRKLALRFDTMADAWASSDDDALCTWLIARFVTAEAEARVAVATALACVRTCIGGIPDTLPVFGVLPVVQAWAERSAVHDDADAVDDLRLARDAVACSEALLEAMRSAQDRARLRTKHPSVPTLKLELRFANRLAGAVRSAQAAFGTRTERLGGVRARTPDVGRILRARYRLVGDRIVSVPAADA</sequence>
<proteinExistence type="predicted"/>
<evidence type="ECO:0000313" key="2">
    <source>
        <dbReference type="Proteomes" id="UP000075604"/>
    </source>
</evidence>
<protein>
    <submittedName>
        <fullName evidence="1">Uncharacterized protein</fullName>
    </submittedName>
</protein>
<comment type="caution">
    <text evidence="1">The sequence shown here is derived from an EMBL/GenBank/DDBJ whole genome shotgun (WGS) entry which is preliminary data.</text>
</comment>
<reference evidence="1 2" key="1">
    <citation type="submission" date="2014-02" db="EMBL/GenBank/DDBJ databases">
        <title>The small core and large imbalanced accessory genome model reveals a collaborative survival strategy of Sorangium cellulosum strains in nature.</title>
        <authorList>
            <person name="Han K."/>
            <person name="Peng R."/>
            <person name="Blom J."/>
            <person name="Li Y.-Z."/>
        </authorList>
    </citation>
    <scope>NUCLEOTIDE SEQUENCE [LARGE SCALE GENOMIC DNA]</scope>
    <source>
        <strain evidence="1 2">So0157-18</strain>
    </source>
</reference>
<accession>A0A150PXJ9</accession>
<dbReference type="Proteomes" id="UP000075604">
    <property type="component" value="Unassembled WGS sequence"/>
</dbReference>
<gene>
    <name evidence="1" type="ORF">BE04_26015</name>
</gene>
<dbReference type="AlphaFoldDB" id="A0A150PXJ9"/>
<name>A0A150PXJ9_SORCE</name>
<evidence type="ECO:0000313" key="1">
    <source>
        <dbReference type="EMBL" id="KYF60263.1"/>
    </source>
</evidence>